<keyword evidence="3" id="KW-1185">Reference proteome</keyword>
<feature type="region of interest" description="Disordered" evidence="1">
    <location>
        <begin position="20"/>
        <end position="68"/>
    </location>
</feature>
<dbReference type="EMBL" id="BGZK01003242">
    <property type="protein sequence ID" value="GBO99100.1"/>
    <property type="molecule type" value="Genomic_DNA"/>
</dbReference>
<proteinExistence type="predicted"/>
<reference evidence="2 3" key="1">
    <citation type="journal article" date="2019" name="Commun. Biol.">
        <title>The bagworm genome reveals a unique fibroin gene that provides high tensile strength.</title>
        <authorList>
            <person name="Kono N."/>
            <person name="Nakamura H."/>
            <person name="Ohtoshi R."/>
            <person name="Tomita M."/>
            <person name="Numata K."/>
            <person name="Arakawa K."/>
        </authorList>
    </citation>
    <scope>NUCLEOTIDE SEQUENCE [LARGE SCALE GENOMIC DNA]</scope>
</reference>
<evidence type="ECO:0000256" key="1">
    <source>
        <dbReference type="SAM" id="MobiDB-lite"/>
    </source>
</evidence>
<accession>A0A4C1SDC2</accession>
<name>A0A4C1SDC2_EUMVA</name>
<dbReference type="Proteomes" id="UP000299102">
    <property type="component" value="Unassembled WGS sequence"/>
</dbReference>
<sequence>MHLDEIMLFDSLCESSSQSVKHLSLRSSRERAQSSRERRPSRRPDGRGAGVFPLKRNVGSTIPNAGGNAPKIKITLQFKFERIPGKASKHGNRRTVFSPRNKRTHRAINLCEKICADLRTARGVRTGRARGAGSVALGSS</sequence>
<comment type="caution">
    <text evidence="2">The sequence shown here is derived from an EMBL/GenBank/DDBJ whole genome shotgun (WGS) entry which is preliminary data.</text>
</comment>
<feature type="compositionally biased region" description="Basic and acidic residues" evidence="1">
    <location>
        <begin position="27"/>
        <end position="46"/>
    </location>
</feature>
<dbReference type="AlphaFoldDB" id="A0A4C1SDC2"/>
<gene>
    <name evidence="2" type="ORF">EVAR_68563_1</name>
</gene>
<protein>
    <submittedName>
        <fullName evidence="2">Uncharacterized protein</fullName>
    </submittedName>
</protein>
<evidence type="ECO:0000313" key="2">
    <source>
        <dbReference type="EMBL" id="GBO99100.1"/>
    </source>
</evidence>
<evidence type="ECO:0000313" key="3">
    <source>
        <dbReference type="Proteomes" id="UP000299102"/>
    </source>
</evidence>
<organism evidence="2 3">
    <name type="scientific">Eumeta variegata</name>
    <name type="common">Bagworm moth</name>
    <name type="synonym">Eumeta japonica</name>
    <dbReference type="NCBI Taxonomy" id="151549"/>
    <lineage>
        <taxon>Eukaryota</taxon>
        <taxon>Metazoa</taxon>
        <taxon>Ecdysozoa</taxon>
        <taxon>Arthropoda</taxon>
        <taxon>Hexapoda</taxon>
        <taxon>Insecta</taxon>
        <taxon>Pterygota</taxon>
        <taxon>Neoptera</taxon>
        <taxon>Endopterygota</taxon>
        <taxon>Lepidoptera</taxon>
        <taxon>Glossata</taxon>
        <taxon>Ditrysia</taxon>
        <taxon>Tineoidea</taxon>
        <taxon>Psychidae</taxon>
        <taxon>Oiketicinae</taxon>
        <taxon>Eumeta</taxon>
    </lineage>
</organism>